<sequence>MLPFECMSGTQTGDSLLDRVAPLPILLAASHTRQGSAWAAMRAVARQKRLRRALGWHWHWKKLGTGWVGAAVSPCPPLASAARSSSRREPAAELESSNGHTCRRTPTDLAAQERVVSQSAVPGISGVVSMTHPAPIRTRYGRTGQEFERAEGRNRRGLPRRSQGPSLDLREPREQWSTDVKGRIGGGVSRLTKLATAMRPPVTFLCPNSFPASVLAPLRRIDISPFGEMLNTFLNALTRDDHSLKGSA</sequence>
<feature type="region of interest" description="Disordered" evidence="1">
    <location>
        <begin position="142"/>
        <end position="171"/>
    </location>
</feature>
<proteinExistence type="predicted"/>
<dbReference type="AlphaFoldDB" id="A0A9P4I4C6"/>
<reference evidence="2" key="1">
    <citation type="journal article" date="2020" name="Stud. Mycol.">
        <title>101 Dothideomycetes genomes: a test case for predicting lifestyles and emergence of pathogens.</title>
        <authorList>
            <person name="Haridas S."/>
            <person name="Albert R."/>
            <person name="Binder M."/>
            <person name="Bloem J."/>
            <person name="Labutti K."/>
            <person name="Salamov A."/>
            <person name="Andreopoulos B."/>
            <person name="Baker S."/>
            <person name="Barry K."/>
            <person name="Bills G."/>
            <person name="Bluhm B."/>
            <person name="Cannon C."/>
            <person name="Castanera R."/>
            <person name="Culley D."/>
            <person name="Daum C."/>
            <person name="Ezra D."/>
            <person name="Gonzalez J."/>
            <person name="Henrissat B."/>
            <person name="Kuo A."/>
            <person name="Liang C."/>
            <person name="Lipzen A."/>
            <person name="Lutzoni F."/>
            <person name="Magnuson J."/>
            <person name="Mondo S."/>
            <person name="Nolan M."/>
            <person name="Ohm R."/>
            <person name="Pangilinan J."/>
            <person name="Park H.-J."/>
            <person name="Ramirez L."/>
            <person name="Alfaro M."/>
            <person name="Sun H."/>
            <person name="Tritt A."/>
            <person name="Yoshinaga Y."/>
            <person name="Zwiers L.-H."/>
            <person name="Turgeon B."/>
            <person name="Goodwin S."/>
            <person name="Spatafora J."/>
            <person name="Crous P."/>
            <person name="Grigoriev I."/>
        </authorList>
    </citation>
    <scope>NUCLEOTIDE SEQUENCE</scope>
    <source>
        <strain evidence="2">CBS 133067</strain>
    </source>
</reference>
<evidence type="ECO:0000313" key="3">
    <source>
        <dbReference type="Proteomes" id="UP000799772"/>
    </source>
</evidence>
<organism evidence="2 3">
    <name type="scientific">Rhizodiscina lignyota</name>
    <dbReference type="NCBI Taxonomy" id="1504668"/>
    <lineage>
        <taxon>Eukaryota</taxon>
        <taxon>Fungi</taxon>
        <taxon>Dikarya</taxon>
        <taxon>Ascomycota</taxon>
        <taxon>Pezizomycotina</taxon>
        <taxon>Dothideomycetes</taxon>
        <taxon>Pleosporomycetidae</taxon>
        <taxon>Aulographales</taxon>
        <taxon>Rhizodiscinaceae</taxon>
        <taxon>Rhizodiscina</taxon>
    </lineage>
</organism>
<comment type="caution">
    <text evidence="2">The sequence shown here is derived from an EMBL/GenBank/DDBJ whole genome shotgun (WGS) entry which is preliminary data.</text>
</comment>
<evidence type="ECO:0000256" key="1">
    <source>
        <dbReference type="SAM" id="MobiDB-lite"/>
    </source>
</evidence>
<gene>
    <name evidence="2" type="ORF">NA57DRAFT_60163</name>
</gene>
<keyword evidence="3" id="KW-1185">Reference proteome</keyword>
<feature type="compositionally biased region" description="Basic and acidic residues" evidence="1">
    <location>
        <begin position="145"/>
        <end position="154"/>
    </location>
</feature>
<dbReference type="EMBL" id="ML978133">
    <property type="protein sequence ID" value="KAF2094745.1"/>
    <property type="molecule type" value="Genomic_DNA"/>
</dbReference>
<dbReference type="Proteomes" id="UP000799772">
    <property type="component" value="Unassembled WGS sequence"/>
</dbReference>
<feature type="region of interest" description="Disordered" evidence="1">
    <location>
        <begin position="79"/>
        <end position="104"/>
    </location>
</feature>
<name>A0A9P4I4C6_9PEZI</name>
<accession>A0A9P4I4C6</accession>
<evidence type="ECO:0000313" key="2">
    <source>
        <dbReference type="EMBL" id="KAF2094745.1"/>
    </source>
</evidence>
<protein>
    <submittedName>
        <fullName evidence="2">Uncharacterized protein</fullName>
    </submittedName>
</protein>